<evidence type="ECO:0000313" key="1">
    <source>
        <dbReference type="EMBL" id="MFD2597781.1"/>
    </source>
</evidence>
<evidence type="ECO:0000313" key="2">
    <source>
        <dbReference type="Proteomes" id="UP001597393"/>
    </source>
</evidence>
<dbReference type="Proteomes" id="UP001597393">
    <property type="component" value="Unassembled WGS sequence"/>
</dbReference>
<keyword evidence="2" id="KW-1185">Reference proteome</keyword>
<gene>
    <name evidence="1" type="ORF">ACFSQ3_02365</name>
</gene>
<reference evidence="2" key="1">
    <citation type="journal article" date="2019" name="Int. J. Syst. Evol. Microbiol.">
        <title>The Global Catalogue of Microorganisms (GCM) 10K type strain sequencing project: providing services to taxonomists for standard genome sequencing and annotation.</title>
        <authorList>
            <consortium name="The Broad Institute Genomics Platform"/>
            <consortium name="The Broad Institute Genome Sequencing Center for Infectious Disease"/>
            <person name="Wu L."/>
            <person name="Ma J."/>
        </authorList>
    </citation>
    <scope>NUCLEOTIDE SEQUENCE [LARGE SCALE GENOMIC DNA]</scope>
    <source>
        <strain evidence="2">KCTC 42248</strain>
    </source>
</reference>
<dbReference type="Pfam" id="PF08888">
    <property type="entry name" value="HopJ"/>
    <property type="match status" value="1"/>
</dbReference>
<comment type="caution">
    <text evidence="1">The sequence shown here is derived from an EMBL/GenBank/DDBJ whole genome shotgun (WGS) entry which is preliminary data.</text>
</comment>
<dbReference type="InterPro" id="IPR014984">
    <property type="entry name" value="HopJ"/>
</dbReference>
<dbReference type="RefSeq" id="WP_380867156.1">
    <property type="nucleotide sequence ID" value="NZ_JBHUMA010000004.1"/>
</dbReference>
<dbReference type="Gene3D" id="3.20.160.10">
    <property type="entry name" value="vpa0580 domain like"/>
    <property type="match status" value="1"/>
</dbReference>
<proteinExistence type="predicted"/>
<sequence length="111" mass="12643">MSHTTLLQKLKTGELYFSDVIEYIEQRYIHTPTAFWNGEIHNEATQNQGSAKVFQFASLAGLNEEDTLLLFAEHYRAVTEDPNGDDHQNIRAFMLHGWEGIRFEGAALSAK</sequence>
<protein>
    <submittedName>
        <fullName evidence="1">HopJ type III effector protein</fullName>
    </submittedName>
</protein>
<dbReference type="EMBL" id="JBHUMA010000004">
    <property type="protein sequence ID" value="MFD2597781.1"/>
    <property type="molecule type" value="Genomic_DNA"/>
</dbReference>
<dbReference type="InterPro" id="IPR038604">
    <property type="entry name" value="HopJ_sf"/>
</dbReference>
<name>A0ABW5NF55_9SPHI</name>
<accession>A0ABW5NF55</accession>
<organism evidence="1 2">
    <name type="scientific">Sphingobacterium corticis</name>
    <dbReference type="NCBI Taxonomy" id="1812823"/>
    <lineage>
        <taxon>Bacteria</taxon>
        <taxon>Pseudomonadati</taxon>
        <taxon>Bacteroidota</taxon>
        <taxon>Sphingobacteriia</taxon>
        <taxon>Sphingobacteriales</taxon>
        <taxon>Sphingobacteriaceae</taxon>
        <taxon>Sphingobacterium</taxon>
    </lineage>
</organism>